<keyword evidence="3" id="KW-1185">Reference proteome</keyword>
<organism evidence="2 3">
    <name type="scientific">Trichonephila clavata</name>
    <name type="common">Joro spider</name>
    <name type="synonym">Nephila clavata</name>
    <dbReference type="NCBI Taxonomy" id="2740835"/>
    <lineage>
        <taxon>Eukaryota</taxon>
        <taxon>Metazoa</taxon>
        <taxon>Ecdysozoa</taxon>
        <taxon>Arthropoda</taxon>
        <taxon>Chelicerata</taxon>
        <taxon>Arachnida</taxon>
        <taxon>Araneae</taxon>
        <taxon>Araneomorphae</taxon>
        <taxon>Entelegynae</taxon>
        <taxon>Araneoidea</taxon>
        <taxon>Nephilidae</taxon>
        <taxon>Trichonephila</taxon>
    </lineage>
</organism>
<feature type="compositionally biased region" description="Basic and acidic residues" evidence="1">
    <location>
        <begin position="93"/>
        <end position="102"/>
    </location>
</feature>
<proteinExistence type="predicted"/>
<sequence length="143" mass="15987">MPKLWKRLGGSMSWSLNNDQPGSECKSETSKVESRKKSALSGRTSLDSLRSRAGVTERRALLGRTSPQPPRGRAEVTERQELPGKTSPYRLKSRAETGRQGEEVAATSEGNKSRLYKVLRGKNSTTEEKINSLRKKRVHHRAV</sequence>
<evidence type="ECO:0000313" key="3">
    <source>
        <dbReference type="Proteomes" id="UP000887116"/>
    </source>
</evidence>
<feature type="compositionally biased region" description="Basic and acidic residues" evidence="1">
    <location>
        <begin position="25"/>
        <end position="36"/>
    </location>
</feature>
<gene>
    <name evidence="2" type="ORF">TNCT_321061</name>
</gene>
<feature type="compositionally biased region" description="Basic residues" evidence="1">
    <location>
        <begin position="132"/>
        <end position="143"/>
    </location>
</feature>
<evidence type="ECO:0000256" key="1">
    <source>
        <dbReference type="SAM" id="MobiDB-lite"/>
    </source>
</evidence>
<comment type="caution">
    <text evidence="2">The sequence shown here is derived from an EMBL/GenBank/DDBJ whole genome shotgun (WGS) entry which is preliminary data.</text>
</comment>
<feature type="region of interest" description="Disordered" evidence="1">
    <location>
        <begin position="1"/>
        <end position="143"/>
    </location>
</feature>
<dbReference type="Proteomes" id="UP000887116">
    <property type="component" value="Unassembled WGS sequence"/>
</dbReference>
<protein>
    <submittedName>
        <fullName evidence="2">Uncharacterized protein</fullName>
    </submittedName>
</protein>
<name>A0A8X6HNK1_TRICU</name>
<accession>A0A8X6HNK1</accession>
<feature type="compositionally biased region" description="Basic and acidic residues" evidence="1">
    <location>
        <begin position="72"/>
        <end position="82"/>
    </location>
</feature>
<evidence type="ECO:0000313" key="2">
    <source>
        <dbReference type="EMBL" id="GFR27286.1"/>
    </source>
</evidence>
<dbReference type="EMBL" id="BMAO01018935">
    <property type="protein sequence ID" value="GFR27286.1"/>
    <property type="molecule type" value="Genomic_DNA"/>
</dbReference>
<reference evidence="2" key="1">
    <citation type="submission" date="2020-07" db="EMBL/GenBank/DDBJ databases">
        <title>Multicomponent nature underlies the extraordinary mechanical properties of spider dragline silk.</title>
        <authorList>
            <person name="Kono N."/>
            <person name="Nakamura H."/>
            <person name="Mori M."/>
            <person name="Yoshida Y."/>
            <person name="Ohtoshi R."/>
            <person name="Malay A.D."/>
            <person name="Moran D.A.P."/>
            <person name="Tomita M."/>
            <person name="Numata K."/>
            <person name="Arakawa K."/>
        </authorList>
    </citation>
    <scope>NUCLEOTIDE SEQUENCE</scope>
</reference>
<dbReference type="AlphaFoldDB" id="A0A8X6HNK1"/>
<feature type="compositionally biased region" description="Polar residues" evidence="1">
    <location>
        <begin position="12"/>
        <end position="21"/>
    </location>
</feature>